<protein>
    <submittedName>
        <fullName evidence="2">DUF4097 family beta strand repeat-containing protein</fullName>
    </submittedName>
</protein>
<dbReference type="PANTHER" id="PTHR34094">
    <property type="match status" value="1"/>
</dbReference>
<gene>
    <name evidence="2" type="ORF">Q5Y73_23655</name>
</gene>
<reference evidence="2 3" key="1">
    <citation type="submission" date="2023-08" db="EMBL/GenBank/DDBJ databases">
        <authorList>
            <person name="Park J.-S."/>
        </authorList>
    </citation>
    <scope>NUCLEOTIDE SEQUENCE [LARGE SCALE GENOMIC DNA]</scope>
    <source>
        <strain evidence="2 3">2205SS18-9</strain>
    </source>
</reference>
<dbReference type="Proteomes" id="UP001231941">
    <property type="component" value="Unassembled WGS sequence"/>
</dbReference>
<keyword evidence="3" id="KW-1185">Reference proteome</keyword>
<feature type="domain" description="DUF4097" evidence="1">
    <location>
        <begin position="44"/>
        <end position="311"/>
    </location>
</feature>
<dbReference type="Pfam" id="PF13349">
    <property type="entry name" value="DUF4097"/>
    <property type="match status" value="1"/>
</dbReference>
<dbReference type="InterPro" id="IPR025164">
    <property type="entry name" value="Toastrack_DUF4097"/>
</dbReference>
<name>A0ABT9J652_9BACL</name>
<comment type="caution">
    <text evidence="2">The sequence shown here is derived from an EMBL/GenBank/DDBJ whole genome shotgun (WGS) entry which is preliminary data.</text>
</comment>
<evidence type="ECO:0000313" key="2">
    <source>
        <dbReference type="EMBL" id="MDP5277096.1"/>
    </source>
</evidence>
<accession>A0ABT9J652</accession>
<organism evidence="2 3">
    <name type="scientific">Chengkuizengella axinellae</name>
    <dbReference type="NCBI Taxonomy" id="3064388"/>
    <lineage>
        <taxon>Bacteria</taxon>
        <taxon>Bacillati</taxon>
        <taxon>Bacillota</taxon>
        <taxon>Bacilli</taxon>
        <taxon>Bacillales</taxon>
        <taxon>Paenibacillaceae</taxon>
        <taxon>Chengkuizengella</taxon>
    </lineage>
</organism>
<dbReference type="PANTHER" id="PTHR34094:SF1">
    <property type="entry name" value="PROTEIN FAM185A"/>
    <property type="match status" value="1"/>
</dbReference>
<dbReference type="EMBL" id="JAVAMP010000024">
    <property type="protein sequence ID" value="MDP5277096.1"/>
    <property type="molecule type" value="Genomic_DNA"/>
</dbReference>
<evidence type="ECO:0000313" key="3">
    <source>
        <dbReference type="Proteomes" id="UP001231941"/>
    </source>
</evidence>
<proteinExistence type="predicted"/>
<dbReference type="Gene3D" id="2.160.20.120">
    <property type="match status" value="1"/>
</dbReference>
<sequence>MKNFVLLGLILIVVGAIGVVVFLDDVFKTFTIYEEKTISAEQFNKIEIETTSTDVQIIPTVNDEISIIINGEASKKFEDLLKLDVQENGDALEIKLKQKNAFHIGIMINSVDLQVGVPQKLYESFEVEALSGDIEAERLKSEYLNLSVGSGNIEIEGLQSSEVELSTTSGDINAKDGIVTSNMIIDALSGDIEAENITTNSLTMEVSSGDIDSINNIVKSSSYETLSGNIVIYNNELKGDIKAKTTSGDIEIDLEQENESFSFDLRAFSGDVDVKKEGNLFEEKSDSKAIGKVGSGEYIIEANTTSGNITLK</sequence>
<dbReference type="RefSeq" id="WP_305994397.1">
    <property type="nucleotide sequence ID" value="NZ_JAVAMP010000024.1"/>
</dbReference>
<evidence type="ECO:0000259" key="1">
    <source>
        <dbReference type="Pfam" id="PF13349"/>
    </source>
</evidence>